<sequence length="160" mass="19289">MPAPVKMSPQNMALTLFFTNKYVFSNHFRCERLRIDGKDFVCTEQYYMYWKASEFMCAFCRDLQAYLTIIYSTYEKSFYVFQYQQNPLLRQELFRTQYTLLVECNSRDLKWGIGLGMDEPDAVDPLKWRGLNLLGRLLTRIRDRMVYNPCYRDEVKQEIN</sequence>
<reference evidence="3" key="1">
    <citation type="submission" date="2017-02" db="UniProtKB">
        <authorList>
            <consortium name="WormBaseParasite"/>
        </authorList>
    </citation>
    <scope>IDENTIFICATION</scope>
</reference>
<dbReference type="InterPro" id="IPR012816">
    <property type="entry name" value="NADAR"/>
</dbReference>
<dbReference type="Proteomes" id="UP000046393">
    <property type="component" value="Unplaced"/>
</dbReference>
<dbReference type="InterPro" id="IPR037238">
    <property type="entry name" value="YbiA-like_sf"/>
</dbReference>
<feature type="domain" description="NADAR" evidence="1">
    <location>
        <begin position="81"/>
        <end position="145"/>
    </location>
</feature>
<dbReference type="Gene3D" id="1.10.357.40">
    <property type="entry name" value="YbiA-like"/>
    <property type="match status" value="1"/>
</dbReference>
<keyword evidence="2" id="KW-1185">Reference proteome</keyword>
<accession>A0A0N5AXD5</accession>
<proteinExistence type="predicted"/>
<evidence type="ECO:0000313" key="2">
    <source>
        <dbReference type="Proteomes" id="UP000046393"/>
    </source>
</evidence>
<dbReference type="CDD" id="cd15457">
    <property type="entry name" value="NADAR"/>
    <property type="match status" value="1"/>
</dbReference>
<dbReference type="Pfam" id="PF08719">
    <property type="entry name" value="NADAR"/>
    <property type="match status" value="1"/>
</dbReference>
<name>A0A0N5AXD5_9BILA</name>
<dbReference type="WBParaSite" id="SMUV_0000961101-mRNA-1">
    <property type="protein sequence ID" value="SMUV_0000961101-mRNA-1"/>
    <property type="gene ID" value="SMUV_0000961101"/>
</dbReference>
<dbReference type="STRING" id="451379.A0A0N5AXD5"/>
<dbReference type="SUPFAM" id="SSF143990">
    <property type="entry name" value="YbiA-like"/>
    <property type="match status" value="1"/>
</dbReference>
<dbReference type="AlphaFoldDB" id="A0A0N5AXD5"/>
<evidence type="ECO:0000313" key="3">
    <source>
        <dbReference type="WBParaSite" id="SMUV_0000961101-mRNA-1"/>
    </source>
</evidence>
<evidence type="ECO:0000259" key="1">
    <source>
        <dbReference type="Pfam" id="PF08719"/>
    </source>
</evidence>
<organism evidence="2 3">
    <name type="scientific">Syphacia muris</name>
    <dbReference type="NCBI Taxonomy" id="451379"/>
    <lineage>
        <taxon>Eukaryota</taxon>
        <taxon>Metazoa</taxon>
        <taxon>Ecdysozoa</taxon>
        <taxon>Nematoda</taxon>
        <taxon>Chromadorea</taxon>
        <taxon>Rhabditida</taxon>
        <taxon>Spirurina</taxon>
        <taxon>Oxyuridomorpha</taxon>
        <taxon>Oxyuroidea</taxon>
        <taxon>Oxyuridae</taxon>
        <taxon>Syphacia</taxon>
    </lineage>
</organism>
<protein>
    <submittedName>
        <fullName evidence="3">DUF1768 domain-containing protein</fullName>
    </submittedName>
</protein>